<reference evidence="3 4" key="1">
    <citation type="submission" date="2020-07" db="EMBL/GenBank/DDBJ databases">
        <title>Metarhizium humberi genome.</title>
        <authorList>
            <person name="Lysoe E."/>
        </authorList>
    </citation>
    <scope>NUCLEOTIDE SEQUENCE [LARGE SCALE GENOMIC DNA]</scope>
    <source>
        <strain evidence="3 4">ESALQ1638</strain>
    </source>
</reference>
<dbReference type="EMBL" id="JACEFI010000002">
    <property type="protein sequence ID" value="KAH0600872.1"/>
    <property type="molecule type" value="Genomic_DNA"/>
</dbReference>
<evidence type="ECO:0000313" key="4">
    <source>
        <dbReference type="Proteomes" id="UP000764110"/>
    </source>
</evidence>
<feature type="chain" id="PRO_5040138219" evidence="2">
    <location>
        <begin position="22"/>
        <end position="716"/>
    </location>
</feature>
<feature type="compositionally biased region" description="Polar residues" evidence="1">
    <location>
        <begin position="85"/>
        <end position="98"/>
    </location>
</feature>
<feature type="compositionally biased region" description="Polar residues" evidence="1">
    <location>
        <begin position="300"/>
        <end position="312"/>
    </location>
</feature>
<sequence length="716" mass="71062">MISYRLLAAAVLAWHHGTAGAGPVPGMDSCPDGVRTLETQHTQILTITPVLVSTHCPYDMDLVIDHANTIPCTNAPTDISTIATITNTGSPTMTSLENGTPAKPTETEKLPPPNTVTTQAESAGAPGQSSQMSDIGNSNSRPTGSGASGSGYSNTSHAASHTDEPSASSRPGSSNSKPSIYLTSNSTSSPYSSPVSLMPEASSSGNSTWSPAFASSTANSSSGTASSEPTSAQSAASPGESSAVAVEGSQTTSSPSESSAESSSQMGTVPTEASRTATSQSINTQTETSADTTQTETSRSEVPQSMSSNMEASPTGTSQTETSQTSQAATSSSAETSPSESSSASLSSPMTTVTSSATETTITKASSTSSAYASSSTSAGSSTSTSSSTSSTSSTSAGSSNSASSASSTSSSTSSTSPTSSTCSPAAPTKVCATGLPRPCQDLANLGSINLNILQDAAGCTKALGAFAKDVSQCFVLGPLDLLSPWKKVVNCLQDKIGEMCLPQLPDACTGLAGQHGVSLAANVAACTVQLGPFAVGKTSECLKGSFFGGGFSGGGFFDGDDVVACLRGTTGLGLSTCAPAGPACVSALPPDCDLLGVLNGLDISLSKLQGCAKAIGSYAGGVAANCLNPAAIVQTTLGGGVVACLRDALKDVCIPTLPEACFNLITVGGDQLTTQLPQCIDALGPFKSGAVLDCITKPTSGPGVVLCLNKAIFGS</sequence>
<feature type="compositionally biased region" description="Polar residues" evidence="1">
    <location>
        <begin position="115"/>
        <end position="159"/>
    </location>
</feature>
<protein>
    <submittedName>
        <fullName evidence="3">Uncharacterized protein</fullName>
    </submittedName>
</protein>
<feature type="compositionally biased region" description="Low complexity" evidence="1">
    <location>
        <begin position="165"/>
        <end position="197"/>
    </location>
</feature>
<keyword evidence="4" id="KW-1185">Reference proteome</keyword>
<feature type="region of interest" description="Disordered" evidence="1">
    <location>
        <begin position="85"/>
        <end position="426"/>
    </location>
</feature>
<proteinExistence type="predicted"/>
<organism evidence="3 4">
    <name type="scientific">Metarhizium humberi</name>
    <dbReference type="NCBI Taxonomy" id="2596975"/>
    <lineage>
        <taxon>Eukaryota</taxon>
        <taxon>Fungi</taxon>
        <taxon>Dikarya</taxon>
        <taxon>Ascomycota</taxon>
        <taxon>Pezizomycotina</taxon>
        <taxon>Sordariomycetes</taxon>
        <taxon>Hypocreomycetidae</taxon>
        <taxon>Hypocreales</taxon>
        <taxon>Clavicipitaceae</taxon>
        <taxon>Metarhizium</taxon>
    </lineage>
</organism>
<feature type="compositionally biased region" description="Low complexity" evidence="1">
    <location>
        <begin position="284"/>
        <end position="297"/>
    </location>
</feature>
<evidence type="ECO:0000256" key="1">
    <source>
        <dbReference type="SAM" id="MobiDB-lite"/>
    </source>
</evidence>
<feature type="compositionally biased region" description="Low complexity" evidence="1">
    <location>
        <begin position="313"/>
        <end position="426"/>
    </location>
</feature>
<keyword evidence="2" id="KW-0732">Signal</keyword>
<accession>A0A9P8SB94</accession>
<feature type="compositionally biased region" description="Low complexity" evidence="1">
    <location>
        <begin position="210"/>
        <end position="232"/>
    </location>
</feature>
<name>A0A9P8SB94_9HYPO</name>
<dbReference type="Proteomes" id="UP000764110">
    <property type="component" value="Unassembled WGS sequence"/>
</dbReference>
<dbReference type="AlphaFoldDB" id="A0A9P8SB94"/>
<feature type="compositionally biased region" description="Low complexity" evidence="1">
    <location>
        <begin position="249"/>
        <end position="265"/>
    </location>
</feature>
<evidence type="ECO:0000313" key="3">
    <source>
        <dbReference type="EMBL" id="KAH0600872.1"/>
    </source>
</evidence>
<evidence type="ECO:0000256" key="2">
    <source>
        <dbReference type="SAM" id="SignalP"/>
    </source>
</evidence>
<feature type="compositionally biased region" description="Polar residues" evidence="1">
    <location>
        <begin position="266"/>
        <end position="283"/>
    </location>
</feature>
<feature type="signal peptide" evidence="2">
    <location>
        <begin position="1"/>
        <end position="21"/>
    </location>
</feature>
<gene>
    <name evidence="3" type="ORF">MHUMG1_01871</name>
</gene>
<comment type="caution">
    <text evidence="3">The sequence shown here is derived from an EMBL/GenBank/DDBJ whole genome shotgun (WGS) entry which is preliminary data.</text>
</comment>